<dbReference type="EMBL" id="MNCJ02000317">
    <property type="protein sequence ID" value="KAF5818113.1"/>
    <property type="molecule type" value="Genomic_DNA"/>
</dbReference>
<protein>
    <submittedName>
        <fullName evidence="2">Uncharacterized protein</fullName>
    </submittedName>
</protein>
<dbReference type="AlphaFoldDB" id="A0A9K3JMU2"/>
<dbReference type="PANTHER" id="PTHR46183">
    <property type="entry name" value="PROTEIN CLMP1"/>
    <property type="match status" value="1"/>
</dbReference>
<keyword evidence="3" id="KW-1185">Reference proteome</keyword>
<dbReference type="Gramene" id="mRNA:HanXRQr2_Chr02g0061021">
    <property type="protein sequence ID" value="CDS:HanXRQr2_Chr02g0061021.1"/>
    <property type="gene ID" value="HanXRQr2_Chr02g0061021"/>
</dbReference>
<evidence type="ECO:0000313" key="2">
    <source>
        <dbReference type="EMBL" id="KAF5818114.1"/>
    </source>
</evidence>
<dbReference type="InterPro" id="IPR044517">
    <property type="entry name" value="PHOX1-4"/>
</dbReference>
<dbReference type="PANTHER" id="PTHR46183:SF12">
    <property type="entry name" value="PB1 DOMAIN, TETRATRICOPEPTIDE-LIKE HELICAL DOMAIN SUPERFAMILY"/>
    <property type="match status" value="1"/>
</dbReference>
<evidence type="ECO:0000313" key="3">
    <source>
        <dbReference type="Proteomes" id="UP000215914"/>
    </source>
</evidence>
<reference evidence="2" key="2">
    <citation type="submission" date="2020-06" db="EMBL/GenBank/DDBJ databases">
        <title>Helianthus annuus Genome sequencing and assembly Release 2.</title>
        <authorList>
            <person name="Gouzy J."/>
            <person name="Langlade N."/>
            <person name="Munos S."/>
        </authorList>
    </citation>
    <scope>NUCLEOTIDE SEQUENCE</scope>
    <source>
        <tissue evidence="2">Leaves</tissue>
    </source>
</reference>
<proteinExistence type="predicted"/>
<organism evidence="2 3">
    <name type="scientific">Helianthus annuus</name>
    <name type="common">Common sunflower</name>
    <dbReference type="NCBI Taxonomy" id="4232"/>
    <lineage>
        <taxon>Eukaryota</taxon>
        <taxon>Viridiplantae</taxon>
        <taxon>Streptophyta</taxon>
        <taxon>Embryophyta</taxon>
        <taxon>Tracheophyta</taxon>
        <taxon>Spermatophyta</taxon>
        <taxon>Magnoliopsida</taxon>
        <taxon>eudicotyledons</taxon>
        <taxon>Gunneridae</taxon>
        <taxon>Pentapetalae</taxon>
        <taxon>asterids</taxon>
        <taxon>campanulids</taxon>
        <taxon>Asterales</taxon>
        <taxon>Asteraceae</taxon>
        <taxon>Asteroideae</taxon>
        <taxon>Heliantheae alliance</taxon>
        <taxon>Heliantheae</taxon>
        <taxon>Helianthus</taxon>
    </lineage>
</organism>
<gene>
    <name evidence="1" type="ORF">HanXRQr2_Chr02g0061021</name>
    <name evidence="2" type="ORF">HanXRQr2_Chr02g0061031</name>
</gene>
<dbReference type="SUPFAM" id="SSF54277">
    <property type="entry name" value="CAD &amp; PB1 domains"/>
    <property type="match status" value="1"/>
</dbReference>
<evidence type="ECO:0000313" key="1">
    <source>
        <dbReference type="EMBL" id="KAF5818113.1"/>
    </source>
</evidence>
<name>A0A9K3JMU2_HELAN</name>
<dbReference type="Proteomes" id="UP000215914">
    <property type="component" value="Unassembled WGS sequence"/>
</dbReference>
<dbReference type="EMBL" id="MNCJ02000317">
    <property type="protein sequence ID" value="KAF5818114.1"/>
    <property type="molecule type" value="Genomic_DNA"/>
</dbReference>
<reference evidence="2" key="1">
    <citation type="journal article" date="2017" name="Nature">
        <title>The sunflower genome provides insights into oil metabolism, flowering and Asterid evolution.</title>
        <authorList>
            <person name="Badouin H."/>
            <person name="Gouzy J."/>
            <person name="Grassa C.J."/>
            <person name="Murat F."/>
            <person name="Staton S.E."/>
            <person name="Cottret L."/>
            <person name="Lelandais-Briere C."/>
            <person name="Owens G.L."/>
            <person name="Carrere S."/>
            <person name="Mayjonade B."/>
            <person name="Legrand L."/>
            <person name="Gill N."/>
            <person name="Kane N.C."/>
            <person name="Bowers J.E."/>
            <person name="Hubner S."/>
            <person name="Bellec A."/>
            <person name="Berard A."/>
            <person name="Berges H."/>
            <person name="Blanchet N."/>
            <person name="Boniface M.C."/>
            <person name="Brunel D."/>
            <person name="Catrice O."/>
            <person name="Chaidir N."/>
            <person name="Claudel C."/>
            <person name="Donnadieu C."/>
            <person name="Faraut T."/>
            <person name="Fievet G."/>
            <person name="Helmstetter N."/>
            <person name="King M."/>
            <person name="Knapp S.J."/>
            <person name="Lai Z."/>
            <person name="Le Paslier M.C."/>
            <person name="Lippi Y."/>
            <person name="Lorenzon L."/>
            <person name="Mandel J.R."/>
            <person name="Marage G."/>
            <person name="Marchand G."/>
            <person name="Marquand E."/>
            <person name="Bret-Mestries E."/>
            <person name="Morien E."/>
            <person name="Nambeesan S."/>
            <person name="Nguyen T."/>
            <person name="Pegot-Espagnet P."/>
            <person name="Pouilly N."/>
            <person name="Raftis F."/>
            <person name="Sallet E."/>
            <person name="Schiex T."/>
            <person name="Thomas J."/>
            <person name="Vandecasteele C."/>
            <person name="Vares D."/>
            <person name="Vear F."/>
            <person name="Vautrin S."/>
            <person name="Crespi M."/>
            <person name="Mangin B."/>
            <person name="Burke J.M."/>
            <person name="Salse J."/>
            <person name="Munos S."/>
            <person name="Vincourt P."/>
            <person name="Rieseberg L.H."/>
            <person name="Langlade N.B."/>
        </authorList>
    </citation>
    <scope>NUCLEOTIDE SEQUENCE</scope>
    <source>
        <tissue evidence="2">Leaves</tissue>
    </source>
</reference>
<comment type="caution">
    <text evidence="2">The sequence shown here is derived from an EMBL/GenBank/DDBJ whole genome shotgun (WGS) entry which is preliminary data.</text>
</comment>
<dbReference type="Gramene" id="mRNA:HanXRQr2_Chr02g0061031">
    <property type="protein sequence ID" value="CDS:HanXRQr2_Chr02g0061031.1"/>
    <property type="gene ID" value="HanXRQr2_Chr02g0061031"/>
</dbReference>
<accession>A0A9K3JMU2</accession>
<sequence>MKYRDQEGDMVNVTTNEELRWAESPSGQMGSVKLYIVEVKLEQDPFCDHVEFSQLFKNYVGFNSDDYSNLYELGMKLYTDAMEDTITSEESQERCSC</sequence>